<comment type="function">
    <text evidence="7 10">Involved in transport of proteins from the cis/medial-Golgi to the trans-Golgi network.</text>
</comment>
<evidence type="ECO:0000256" key="5">
    <source>
        <dbReference type="ARBA" id="ARBA00023034"/>
    </source>
</evidence>
<accession>A0A3M7SH76</accession>
<dbReference type="GO" id="GO:0015031">
    <property type="term" value="P:protein transport"/>
    <property type="evidence" value="ECO:0007669"/>
    <property type="project" value="UniProtKB-KW"/>
</dbReference>
<dbReference type="AlphaFoldDB" id="A0A3M7SH76"/>
<dbReference type="GO" id="GO:0031902">
    <property type="term" value="C:late endosome membrane"/>
    <property type="evidence" value="ECO:0007669"/>
    <property type="project" value="TreeGrafter"/>
</dbReference>
<dbReference type="GO" id="GO:0012507">
    <property type="term" value="C:ER to Golgi transport vesicle membrane"/>
    <property type="evidence" value="ECO:0007669"/>
    <property type="project" value="TreeGrafter"/>
</dbReference>
<feature type="transmembrane region" description="Helical" evidence="11">
    <location>
        <begin position="221"/>
        <end position="242"/>
    </location>
</feature>
<keyword evidence="5" id="KW-0333">Golgi apparatus</keyword>
<keyword evidence="13" id="KW-1185">Reference proteome</keyword>
<sequence>MLLFLNNSYSKKTKKRRTKNYEMDKLYHETKANLLNLNDIFAKLEVSINQTETDQIKSNITSKFSELTSSLSQLDILVSKEPANRRYDAKIKVDQLKYDFSHYKQAFNQIQYKKELKNLEAKRREELLNSEIKSSNSSNSGHVQFSIDGFQAELRHHNRLANFNNEMDRMIDHGENVLKHVQTQNDFLKDFKRKILNVTNSLGLSNSLLGMIERRNTSDKYVLFGGMLITCIIMFLAVKYFVLK</sequence>
<evidence type="ECO:0000256" key="1">
    <source>
        <dbReference type="ARBA" id="ARBA00022448"/>
    </source>
</evidence>
<proteinExistence type="inferred from homology"/>
<dbReference type="GO" id="GO:0006906">
    <property type="term" value="P:vesicle fusion"/>
    <property type="evidence" value="ECO:0007669"/>
    <property type="project" value="TreeGrafter"/>
</dbReference>
<evidence type="ECO:0000256" key="3">
    <source>
        <dbReference type="ARBA" id="ARBA00022927"/>
    </source>
</evidence>
<gene>
    <name evidence="12" type="ORF">BpHYR1_032365</name>
</gene>
<evidence type="ECO:0000256" key="11">
    <source>
        <dbReference type="SAM" id="Phobius"/>
    </source>
</evidence>
<comment type="caution">
    <text evidence="12">The sequence shown here is derived from an EMBL/GenBank/DDBJ whole genome shotgun (WGS) entry which is preliminary data.</text>
</comment>
<comment type="subcellular location">
    <subcellularLocation>
        <location evidence="8">Golgi apparatus</location>
        <location evidence="8">cis-Golgi network membrane</location>
        <topology evidence="8">Single-pass type IV membrane protein</topology>
    </subcellularLocation>
</comment>
<evidence type="ECO:0000256" key="7">
    <source>
        <dbReference type="ARBA" id="ARBA00037078"/>
    </source>
</evidence>
<protein>
    <submittedName>
        <fullName evidence="12">Golgi SNAP receptor complex member 2-like</fullName>
    </submittedName>
</protein>
<dbReference type="PIRSF" id="PIRSF028865">
    <property type="entry name" value="Membrin-2"/>
    <property type="match status" value="1"/>
</dbReference>
<evidence type="ECO:0000256" key="2">
    <source>
        <dbReference type="ARBA" id="ARBA00022692"/>
    </source>
</evidence>
<keyword evidence="2 11" id="KW-0812">Transmembrane</keyword>
<dbReference type="GO" id="GO:0005484">
    <property type="term" value="F:SNAP receptor activity"/>
    <property type="evidence" value="ECO:0007669"/>
    <property type="project" value="InterPro"/>
</dbReference>
<dbReference type="GO" id="GO:0005789">
    <property type="term" value="C:endoplasmic reticulum membrane"/>
    <property type="evidence" value="ECO:0007669"/>
    <property type="project" value="TreeGrafter"/>
</dbReference>
<dbReference type="PANTHER" id="PTHR21230:SF1">
    <property type="entry name" value="GOLGI SNAP RECEPTOR COMPLEX MEMBER 2"/>
    <property type="match status" value="1"/>
</dbReference>
<dbReference type="Proteomes" id="UP000276133">
    <property type="component" value="Unassembled WGS sequence"/>
</dbReference>
<dbReference type="STRING" id="10195.A0A3M7SH76"/>
<keyword evidence="1 10" id="KW-0813">Transport</keyword>
<evidence type="ECO:0000313" key="12">
    <source>
        <dbReference type="EMBL" id="RNA34928.1"/>
    </source>
</evidence>
<evidence type="ECO:0000256" key="4">
    <source>
        <dbReference type="ARBA" id="ARBA00022989"/>
    </source>
</evidence>
<dbReference type="OrthoDB" id="158360at2759"/>
<dbReference type="Pfam" id="PF12352">
    <property type="entry name" value="V-SNARE_C"/>
    <property type="match status" value="1"/>
</dbReference>
<keyword evidence="12" id="KW-0675">Receptor</keyword>
<keyword evidence="3 10" id="KW-0653">Protein transport</keyword>
<evidence type="ECO:0000256" key="9">
    <source>
        <dbReference type="ARBA" id="ARBA00038172"/>
    </source>
</evidence>
<dbReference type="EMBL" id="REGN01001396">
    <property type="protein sequence ID" value="RNA34928.1"/>
    <property type="molecule type" value="Genomic_DNA"/>
</dbReference>
<dbReference type="InterPro" id="IPR027027">
    <property type="entry name" value="GOSR2/Membrin/Bos1"/>
</dbReference>
<evidence type="ECO:0000256" key="10">
    <source>
        <dbReference type="PIRNR" id="PIRNR028865"/>
    </source>
</evidence>
<organism evidence="12 13">
    <name type="scientific">Brachionus plicatilis</name>
    <name type="common">Marine rotifer</name>
    <name type="synonym">Brachionus muelleri</name>
    <dbReference type="NCBI Taxonomy" id="10195"/>
    <lineage>
        <taxon>Eukaryota</taxon>
        <taxon>Metazoa</taxon>
        <taxon>Spiralia</taxon>
        <taxon>Gnathifera</taxon>
        <taxon>Rotifera</taxon>
        <taxon>Eurotatoria</taxon>
        <taxon>Monogononta</taxon>
        <taxon>Pseudotrocha</taxon>
        <taxon>Ploima</taxon>
        <taxon>Brachionidae</taxon>
        <taxon>Brachionus</taxon>
    </lineage>
</organism>
<evidence type="ECO:0000256" key="8">
    <source>
        <dbReference type="ARBA" id="ARBA00037862"/>
    </source>
</evidence>
<evidence type="ECO:0000313" key="13">
    <source>
        <dbReference type="Proteomes" id="UP000276133"/>
    </source>
</evidence>
<keyword evidence="6 10" id="KW-0472">Membrane</keyword>
<evidence type="ECO:0000256" key="6">
    <source>
        <dbReference type="ARBA" id="ARBA00023136"/>
    </source>
</evidence>
<dbReference type="GO" id="GO:0031201">
    <property type="term" value="C:SNARE complex"/>
    <property type="evidence" value="ECO:0007669"/>
    <property type="project" value="TreeGrafter"/>
</dbReference>
<keyword evidence="4 11" id="KW-1133">Transmembrane helix</keyword>
<name>A0A3M7SH76_BRAPC</name>
<comment type="similarity">
    <text evidence="9 10">Belongs to the GOSR2 family.</text>
</comment>
<dbReference type="GO" id="GO:0005794">
    <property type="term" value="C:Golgi apparatus"/>
    <property type="evidence" value="ECO:0007669"/>
    <property type="project" value="UniProtKB-SubCell"/>
</dbReference>
<dbReference type="GO" id="GO:0000149">
    <property type="term" value="F:SNARE binding"/>
    <property type="evidence" value="ECO:0007669"/>
    <property type="project" value="TreeGrafter"/>
</dbReference>
<reference evidence="12 13" key="1">
    <citation type="journal article" date="2018" name="Sci. Rep.">
        <title>Genomic signatures of local adaptation to the degree of environmental predictability in rotifers.</title>
        <authorList>
            <person name="Franch-Gras L."/>
            <person name="Hahn C."/>
            <person name="Garcia-Roger E.M."/>
            <person name="Carmona M.J."/>
            <person name="Serra M."/>
            <person name="Gomez A."/>
        </authorList>
    </citation>
    <scope>NUCLEOTIDE SEQUENCE [LARGE SCALE GENOMIC DNA]</scope>
    <source>
        <strain evidence="12">HYR1</strain>
    </source>
</reference>
<dbReference type="PANTHER" id="PTHR21230">
    <property type="entry name" value="VESICLE TRANSPORT V-SNARE PROTEIN VTI1-RELATED"/>
    <property type="match status" value="1"/>
</dbReference>